<dbReference type="Pfam" id="PF12650">
    <property type="entry name" value="DUF3784"/>
    <property type="match status" value="1"/>
</dbReference>
<dbReference type="EMBL" id="CP096649">
    <property type="protein sequence ID" value="UQK58741.1"/>
    <property type="molecule type" value="Genomic_DNA"/>
</dbReference>
<dbReference type="AlphaFoldDB" id="A0A9E7DIY2"/>
<keyword evidence="1" id="KW-0472">Membrane</keyword>
<keyword evidence="1" id="KW-0812">Transmembrane</keyword>
<organism evidence="2 3">
    <name type="scientific">Fenollaria massiliensis</name>
    <dbReference type="NCBI Taxonomy" id="938288"/>
    <lineage>
        <taxon>Bacteria</taxon>
        <taxon>Bacillati</taxon>
        <taxon>Bacillota</taxon>
        <taxon>Clostridia</taxon>
        <taxon>Eubacteriales</taxon>
        <taxon>Fenollaria</taxon>
    </lineage>
</organism>
<dbReference type="KEGG" id="fms:M1R53_05750"/>
<proteinExistence type="predicted"/>
<evidence type="ECO:0000313" key="2">
    <source>
        <dbReference type="EMBL" id="UQK58741.1"/>
    </source>
</evidence>
<accession>A0A9E7DIY2</accession>
<feature type="transmembrane region" description="Helical" evidence="1">
    <location>
        <begin position="45"/>
        <end position="65"/>
    </location>
</feature>
<gene>
    <name evidence="2" type="ORF">M1R53_05750</name>
</gene>
<reference evidence="2" key="1">
    <citation type="submission" date="2022-04" db="EMBL/GenBank/DDBJ databases">
        <title>Complete genome sequences of Ezakiella coagulans and Fenollaria massiliensis.</title>
        <authorList>
            <person name="France M.T."/>
            <person name="Clifford J."/>
            <person name="Narina S."/>
            <person name="Rutt L."/>
            <person name="Ravel J."/>
        </authorList>
    </citation>
    <scope>NUCLEOTIDE SEQUENCE</scope>
    <source>
        <strain evidence="2">C0061C2</strain>
    </source>
</reference>
<evidence type="ECO:0000313" key="3">
    <source>
        <dbReference type="Proteomes" id="UP000831151"/>
    </source>
</evidence>
<sequence length="98" mass="10388">MAYASLLAAITLIILSTALWKFKLVGLLAGYKENSNASKDLLAKVTGLSILLLGFLLLAESVLIFKGLIKQDAAIIIVLGTIILGTVVNALICSHYSK</sequence>
<keyword evidence="3" id="KW-1185">Reference proteome</keyword>
<dbReference type="InterPro" id="IPR017259">
    <property type="entry name" value="UCP037672"/>
</dbReference>
<keyword evidence="1" id="KW-1133">Transmembrane helix</keyword>
<dbReference type="Proteomes" id="UP000831151">
    <property type="component" value="Chromosome"/>
</dbReference>
<evidence type="ECO:0000256" key="1">
    <source>
        <dbReference type="SAM" id="Phobius"/>
    </source>
</evidence>
<protein>
    <submittedName>
        <fullName evidence="2">DUF3784 domain-containing protein</fullName>
    </submittedName>
</protein>
<name>A0A9E7DIY2_9FIRM</name>
<feature type="transmembrane region" description="Helical" evidence="1">
    <location>
        <begin position="72"/>
        <end position="92"/>
    </location>
</feature>
<dbReference type="RefSeq" id="WP_249242319.1">
    <property type="nucleotide sequence ID" value="NZ_CP096649.1"/>
</dbReference>